<evidence type="ECO:0000313" key="9">
    <source>
        <dbReference type="EMBL" id="KAK0505114.1"/>
    </source>
</evidence>
<keyword evidence="4" id="KW-0540">Nuclease</keyword>
<dbReference type="InterPro" id="IPR036397">
    <property type="entry name" value="RNaseH_sf"/>
</dbReference>
<dbReference type="InterPro" id="IPR050092">
    <property type="entry name" value="RNase_H"/>
</dbReference>
<dbReference type="EC" id="3.1.26.4" evidence="3"/>
<dbReference type="GO" id="GO:0043137">
    <property type="term" value="P:DNA replication, removal of RNA primer"/>
    <property type="evidence" value="ECO:0007669"/>
    <property type="project" value="TreeGrafter"/>
</dbReference>
<dbReference type="Proteomes" id="UP001175228">
    <property type="component" value="Unassembled WGS sequence"/>
</dbReference>
<dbReference type="InterPro" id="IPR012337">
    <property type="entry name" value="RNaseH-like_sf"/>
</dbReference>
<gene>
    <name evidence="9" type="ORF">EDD18DRAFT_1456529</name>
</gene>
<evidence type="ECO:0000256" key="3">
    <source>
        <dbReference type="ARBA" id="ARBA00012180"/>
    </source>
</evidence>
<comment type="similarity">
    <text evidence="2">Belongs to the RNase H family.</text>
</comment>
<reference evidence="9" key="1">
    <citation type="submission" date="2023-06" db="EMBL/GenBank/DDBJ databases">
        <authorList>
            <consortium name="Lawrence Berkeley National Laboratory"/>
            <person name="Ahrendt S."/>
            <person name="Sahu N."/>
            <person name="Indic B."/>
            <person name="Wong-Bajracharya J."/>
            <person name="Merenyi Z."/>
            <person name="Ke H.-M."/>
            <person name="Monk M."/>
            <person name="Kocsube S."/>
            <person name="Drula E."/>
            <person name="Lipzen A."/>
            <person name="Balint B."/>
            <person name="Henrissat B."/>
            <person name="Andreopoulos B."/>
            <person name="Martin F.M."/>
            <person name="Harder C.B."/>
            <person name="Rigling D."/>
            <person name="Ford K.L."/>
            <person name="Foster G.D."/>
            <person name="Pangilinan J."/>
            <person name="Papanicolaou A."/>
            <person name="Barry K."/>
            <person name="LaButti K."/>
            <person name="Viragh M."/>
            <person name="Koriabine M."/>
            <person name="Yan M."/>
            <person name="Riley R."/>
            <person name="Champramary S."/>
            <person name="Plett K.L."/>
            <person name="Tsai I.J."/>
            <person name="Slot J."/>
            <person name="Sipos G."/>
            <person name="Plett J."/>
            <person name="Nagy L.G."/>
            <person name="Grigoriev I.V."/>
        </authorList>
    </citation>
    <scope>NUCLEOTIDE SEQUENCE</scope>
    <source>
        <strain evidence="9">HWK02</strain>
    </source>
</reference>
<dbReference type="PANTHER" id="PTHR10642:SF26">
    <property type="entry name" value="RIBONUCLEASE H1"/>
    <property type="match status" value="1"/>
</dbReference>
<evidence type="ECO:0000259" key="8">
    <source>
        <dbReference type="PROSITE" id="PS50879"/>
    </source>
</evidence>
<evidence type="ECO:0000256" key="2">
    <source>
        <dbReference type="ARBA" id="ARBA00005300"/>
    </source>
</evidence>
<evidence type="ECO:0000256" key="6">
    <source>
        <dbReference type="ARBA" id="ARBA00022759"/>
    </source>
</evidence>
<evidence type="ECO:0000256" key="1">
    <source>
        <dbReference type="ARBA" id="ARBA00000077"/>
    </source>
</evidence>
<comment type="catalytic activity">
    <reaction evidence="1">
        <text>Endonucleolytic cleavage to 5'-phosphomonoester.</text>
        <dbReference type="EC" id="3.1.26.4"/>
    </reaction>
</comment>
<evidence type="ECO:0000256" key="7">
    <source>
        <dbReference type="ARBA" id="ARBA00022801"/>
    </source>
</evidence>
<dbReference type="SUPFAM" id="SSF53098">
    <property type="entry name" value="Ribonuclease H-like"/>
    <property type="match status" value="1"/>
</dbReference>
<dbReference type="CDD" id="cd13934">
    <property type="entry name" value="RNase_H_Dikarya_like"/>
    <property type="match status" value="1"/>
</dbReference>
<dbReference type="InterPro" id="IPR002156">
    <property type="entry name" value="RNaseH_domain"/>
</dbReference>
<dbReference type="GO" id="GO:0046872">
    <property type="term" value="F:metal ion binding"/>
    <property type="evidence" value="ECO:0007669"/>
    <property type="project" value="UniProtKB-KW"/>
</dbReference>
<protein>
    <recommendedName>
        <fullName evidence="3">ribonuclease H</fullName>
        <ecNumber evidence="3">3.1.26.4</ecNumber>
    </recommendedName>
</protein>
<dbReference type="GO" id="GO:0004523">
    <property type="term" value="F:RNA-DNA hybrid ribonuclease activity"/>
    <property type="evidence" value="ECO:0007669"/>
    <property type="project" value="UniProtKB-EC"/>
</dbReference>
<dbReference type="PANTHER" id="PTHR10642">
    <property type="entry name" value="RIBONUCLEASE H1"/>
    <property type="match status" value="1"/>
</dbReference>
<proteinExistence type="inferred from homology"/>
<keyword evidence="6" id="KW-0255">Endonuclease</keyword>
<keyword evidence="7" id="KW-0378">Hydrolase</keyword>
<dbReference type="Gene3D" id="3.30.420.10">
    <property type="entry name" value="Ribonuclease H-like superfamily/Ribonuclease H"/>
    <property type="match status" value="1"/>
</dbReference>
<comment type="caution">
    <text evidence="9">The sequence shown here is derived from an EMBL/GenBank/DDBJ whole genome shotgun (WGS) entry which is preliminary data.</text>
</comment>
<dbReference type="AlphaFoldDB" id="A0AA39QNU7"/>
<evidence type="ECO:0000256" key="4">
    <source>
        <dbReference type="ARBA" id="ARBA00022722"/>
    </source>
</evidence>
<dbReference type="GO" id="GO:0003676">
    <property type="term" value="F:nucleic acid binding"/>
    <property type="evidence" value="ECO:0007669"/>
    <property type="project" value="InterPro"/>
</dbReference>
<organism evidence="9 10">
    <name type="scientific">Armillaria luteobubalina</name>
    <dbReference type="NCBI Taxonomy" id="153913"/>
    <lineage>
        <taxon>Eukaryota</taxon>
        <taxon>Fungi</taxon>
        <taxon>Dikarya</taxon>
        <taxon>Basidiomycota</taxon>
        <taxon>Agaricomycotina</taxon>
        <taxon>Agaricomycetes</taxon>
        <taxon>Agaricomycetidae</taxon>
        <taxon>Agaricales</taxon>
        <taxon>Marasmiineae</taxon>
        <taxon>Physalacriaceae</taxon>
        <taxon>Armillaria</taxon>
    </lineage>
</organism>
<evidence type="ECO:0000256" key="5">
    <source>
        <dbReference type="ARBA" id="ARBA00022723"/>
    </source>
</evidence>
<keyword evidence="10" id="KW-1185">Reference proteome</keyword>
<dbReference type="PROSITE" id="PS50879">
    <property type="entry name" value="RNASE_H_1"/>
    <property type="match status" value="1"/>
</dbReference>
<dbReference type="EMBL" id="JAUEPU010000002">
    <property type="protein sequence ID" value="KAK0505114.1"/>
    <property type="molecule type" value="Genomic_DNA"/>
</dbReference>
<sequence length="240" mass="26488">MPVDDHRIVNRKFILAPNIEPHRVHEVTTQCSSCKQYFAACFRKGSYHGLDAGLPCHNYKLVFTDGACSNNGYGNAIAGMGIVMGAPGPERQWSVPIDDTVDPGGPRTNQRAELLAAIRGLRLIHMQEMIQAKTHRDNSSVAHSNESALRPCGPLDHITFVVVTDSQYVAEGITTWFPRWKAKSWLNSRGTRPANLDLFRSLDLLITTLEFTGIKVGFWKIGRGDNHEADSLAKTATCAS</sequence>
<accession>A0AA39QNU7</accession>
<feature type="domain" description="RNase H type-1" evidence="8">
    <location>
        <begin position="56"/>
        <end position="238"/>
    </location>
</feature>
<dbReference type="Pfam" id="PF00075">
    <property type="entry name" value="RNase_H"/>
    <property type="match status" value="1"/>
</dbReference>
<evidence type="ECO:0000313" key="10">
    <source>
        <dbReference type="Proteomes" id="UP001175228"/>
    </source>
</evidence>
<keyword evidence="5" id="KW-0479">Metal-binding</keyword>
<name>A0AA39QNU7_9AGAR</name>